<keyword evidence="17" id="KW-1185">Reference proteome</keyword>
<dbReference type="InterPro" id="IPR003961">
    <property type="entry name" value="FN3_dom"/>
</dbReference>
<evidence type="ECO:0000256" key="10">
    <source>
        <dbReference type="ARBA" id="ARBA00023170"/>
    </source>
</evidence>
<sequence length="855" mass="93396">MGWLCSGLTFPLGCLILVWAAGSGSVKVLRTPTCFSDYVSTATCEWKMDHPTNCNTTLLLFYKQEFDPFENHTCVPKNKEDAVCVCSMLLGITFYDDTYTLSLWAGQQLQWTDTFQPSQHVKPRTPTNLTVHKNNSEVLLLTWNNPYDPHHFLYSGLIYLVNISNENDPWDFTVQQVTYSRPFLRLPANSLKADVSYKARVRAQSPEYNSSWSEWSHSRTWYNTYKEPLEQRVTLGVSISCVVILAVCLSFYFIIIKIKKEWWDHIPNPAHSPLITIIIQESQVPLWGKQSRNQKLTPCPRWKTCLTKLLPCLLEHGKEKEEDPLKATKQGPVQGSGKSAWCPVELSKMVLLPETVSMVRSLELFEAPVEEEEEEEDKGSFCPSPESSGGSCQDGREGIVARLTESLFLDLLGGQDGDCSPPGLGEPLPSPLSESSTQTPWVEVPSTGPREVVVQGKDPELASLALTKTPTLITDNPAYRSLSQSPGLGKLDRGPELTQHLGEADSQIPGAPQPSEQPELETWEQILRQSVLQQGAAPAPVPAQASGYRDFVSAVRTSSTQPGWPVSPPGEVGYKAFSSLLTSNAICPGGPGVEATSEEGSYKPFQNLLPGCPEASGSIILPHFTFGLDIEPSLSPLSSHLPSRSPEHLSLGLVEKGGDSQKPPLSPEQAADLLRGDLGSGIVYSTLTCHLCGHLKQCHGQEERGKVPAVSSPCCGCCCGDGSEPPGNPASEGLHLEASPSPAPPTQERKSSLSSQPDLSNSLSSGQPPKMVAVAPTEPHCIWRPKLWAELNAGRGEFSSACALLDQMYAAKELLSVPDPRQEYFQQTPEAGVPGAFSPHQRTPRSYRVFCAGER</sequence>
<dbReference type="CDD" id="cd00063">
    <property type="entry name" value="FN3"/>
    <property type="match status" value="1"/>
</dbReference>
<reference evidence="18" key="1">
    <citation type="submission" date="2025-08" db="UniProtKB">
        <authorList>
            <consortium name="RefSeq"/>
        </authorList>
    </citation>
    <scope>IDENTIFICATION</scope>
    <source>
        <tissue evidence="18">Spleen</tissue>
    </source>
</reference>
<keyword evidence="8 14" id="KW-0472">Membrane</keyword>
<accession>A0A9B0T6K4</accession>
<comment type="function">
    <text evidence="12">Receptor for both interleukin 4 and interleukin 13. Couples to the JAK1/2/3-STAT6 pathway. The IL4 response is involved in promoting Th2 differentiation. The IL4/IL13 responses are involved in regulating IgE production and, chemokine and mucus production at sites of allergic inflammation. In certain cell types, can signal through activation of insulin receptor substrates, IRS1/IRS2.</text>
</comment>
<dbReference type="InterPro" id="IPR013783">
    <property type="entry name" value="Ig-like_fold"/>
</dbReference>
<protein>
    <recommendedName>
        <fullName evidence="3">Interleukin-4 receptor subunit alpha</fullName>
    </recommendedName>
</protein>
<feature type="region of interest" description="Disordered" evidence="13">
    <location>
        <begin position="638"/>
        <end position="667"/>
    </location>
</feature>
<feature type="compositionally biased region" description="Low complexity" evidence="13">
    <location>
        <begin position="752"/>
        <end position="765"/>
    </location>
</feature>
<keyword evidence="5 14" id="KW-0812">Transmembrane</keyword>
<dbReference type="CTD" id="3566"/>
<feature type="region of interest" description="Disordered" evidence="13">
    <location>
        <begin position="729"/>
        <end position="771"/>
    </location>
</feature>
<dbReference type="Pfam" id="PF09238">
    <property type="entry name" value="IL4Ra_N"/>
    <property type="match status" value="1"/>
</dbReference>
<feature type="region of interest" description="Disordered" evidence="13">
    <location>
        <begin position="476"/>
        <end position="496"/>
    </location>
</feature>
<feature type="compositionally biased region" description="Low complexity" evidence="13">
    <location>
        <begin position="638"/>
        <end position="651"/>
    </location>
</feature>
<evidence type="ECO:0000256" key="14">
    <source>
        <dbReference type="SAM" id="Phobius"/>
    </source>
</evidence>
<dbReference type="Proteomes" id="UP000504623">
    <property type="component" value="Unplaced"/>
</dbReference>
<evidence type="ECO:0000256" key="8">
    <source>
        <dbReference type="ARBA" id="ARBA00023136"/>
    </source>
</evidence>
<comment type="subcellular location">
    <subcellularLocation>
        <location evidence="1">Membrane</location>
        <topology evidence="1">Single-pass type I membrane protein</topology>
    </subcellularLocation>
</comment>
<dbReference type="InterPro" id="IPR015319">
    <property type="entry name" value="IL-4_rcpt-alpha_N"/>
</dbReference>
<evidence type="ECO:0000256" key="11">
    <source>
        <dbReference type="ARBA" id="ARBA00023180"/>
    </source>
</evidence>
<feature type="region of interest" description="Disordered" evidence="13">
    <location>
        <begin position="368"/>
        <end position="395"/>
    </location>
</feature>
<organism evidence="17 18">
    <name type="scientific">Chrysochloris asiatica</name>
    <name type="common">Cape golden mole</name>
    <dbReference type="NCBI Taxonomy" id="185453"/>
    <lineage>
        <taxon>Eukaryota</taxon>
        <taxon>Metazoa</taxon>
        <taxon>Chordata</taxon>
        <taxon>Craniata</taxon>
        <taxon>Vertebrata</taxon>
        <taxon>Euteleostomi</taxon>
        <taxon>Mammalia</taxon>
        <taxon>Eutheria</taxon>
        <taxon>Afrotheria</taxon>
        <taxon>Chrysochloridae</taxon>
        <taxon>Chrysochlorinae</taxon>
        <taxon>Chrysochloris</taxon>
    </lineage>
</organism>
<feature type="compositionally biased region" description="Acidic residues" evidence="13">
    <location>
        <begin position="368"/>
        <end position="377"/>
    </location>
</feature>
<dbReference type="GeneID" id="102811082"/>
<dbReference type="GO" id="GO:0002532">
    <property type="term" value="P:production of molecular mediator involved in inflammatory response"/>
    <property type="evidence" value="ECO:0007669"/>
    <property type="project" value="InterPro"/>
</dbReference>
<evidence type="ECO:0000256" key="2">
    <source>
        <dbReference type="ARBA" id="ARBA00008280"/>
    </source>
</evidence>
<gene>
    <name evidence="18" type="primary">IL4R</name>
</gene>
<evidence type="ECO:0000256" key="1">
    <source>
        <dbReference type="ARBA" id="ARBA00004479"/>
    </source>
</evidence>
<dbReference type="AlphaFoldDB" id="A0A9B0T6K4"/>
<evidence type="ECO:0000256" key="4">
    <source>
        <dbReference type="ARBA" id="ARBA00022553"/>
    </source>
</evidence>
<keyword evidence="11" id="KW-0325">Glycoprotein</keyword>
<evidence type="ECO:0000256" key="3">
    <source>
        <dbReference type="ARBA" id="ARBA00018975"/>
    </source>
</evidence>
<feature type="domain" description="Fibronectin type-III" evidence="16">
    <location>
        <begin position="125"/>
        <end position="223"/>
    </location>
</feature>
<keyword evidence="6 15" id="KW-0732">Signal</keyword>
<evidence type="ECO:0000256" key="9">
    <source>
        <dbReference type="ARBA" id="ARBA00023157"/>
    </source>
</evidence>
<keyword evidence="7 14" id="KW-1133">Transmembrane helix</keyword>
<dbReference type="PROSITE" id="PS01355">
    <property type="entry name" value="HEMATOPO_REC_S_F1"/>
    <property type="match status" value="1"/>
</dbReference>
<dbReference type="PANTHER" id="PTHR23037">
    <property type="entry name" value="CYTOKINE RECEPTOR"/>
    <property type="match status" value="1"/>
</dbReference>
<dbReference type="GO" id="GO:0004896">
    <property type="term" value="F:cytokine receptor activity"/>
    <property type="evidence" value="ECO:0007669"/>
    <property type="project" value="InterPro"/>
</dbReference>
<dbReference type="GO" id="GO:0009897">
    <property type="term" value="C:external side of plasma membrane"/>
    <property type="evidence" value="ECO:0007669"/>
    <property type="project" value="TreeGrafter"/>
</dbReference>
<evidence type="ECO:0000313" key="18">
    <source>
        <dbReference type="RefSeq" id="XP_006859956.1"/>
    </source>
</evidence>
<comment type="similarity">
    <text evidence="2">Belongs to the type I cytokine receptor family. Type 4 subfamily.</text>
</comment>
<keyword evidence="10 18" id="KW-0675">Receptor</keyword>
<feature type="transmembrane region" description="Helical" evidence="14">
    <location>
        <begin position="233"/>
        <end position="255"/>
    </location>
</feature>
<feature type="compositionally biased region" description="Low complexity" evidence="13">
    <location>
        <begin position="413"/>
        <end position="436"/>
    </location>
</feature>
<evidence type="ECO:0000256" key="13">
    <source>
        <dbReference type="SAM" id="MobiDB-lite"/>
    </source>
</evidence>
<dbReference type="PANTHER" id="PTHR23037:SF32">
    <property type="entry name" value="INTERLEUKIN-4 RECEPTOR SUBUNIT ALPHA"/>
    <property type="match status" value="1"/>
</dbReference>
<evidence type="ECO:0000256" key="5">
    <source>
        <dbReference type="ARBA" id="ARBA00022692"/>
    </source>
</evidence>
<dbReference type="Gene3D" id="2.60.40.10">
    <property type="entry name" value="Immunoglobulins"/>
    <property type="match status" value="2"/>
</dbReference>
<dbReference type="PROSITE" id="PS50853">
    <property type="entry name" value="FN3"/>
    <property type="match status" value="1"/>
</dbReference>
<evidence type="ECO:0000256" key="12">
    <source>
        <dbReference type="ARBA" id="ARBA00025115"/>
    </source>
</evidence>
<keyword evidence="4" id="KW-0597">Phosphoprotein</keyword>
<name>A0A9B0T6K4_CHRAS</name>
<keyword evidence="9" id="KW-1015">Disulfide bond</keyword>
<evidence type="ECO:0000256" key="7">
    <source>
        <dbReference type="ARBA" id="ARBA00022989"/>
    </source>
</evidence>
<dbReference type="SUPFAM" id="SSF49265">
    <property type="entry name" value="Fibronectin type III"/>
    <property type="match status" value="2"/>
</dbReference>
<dbReference type="SMART" id="SM00060">
    <property type="entry name" value="FN3"/>
    <property type="match status" value="1"/>
</dbReference>
<feature type="chain" id="PRO_5039498566" description="Interleukin-4 receptor subunit alpha" evidence="15">
    <location>
        <begin position="21"/>
        <end position="855"/>
    </location>
</feature>
<evidence type="ECO:0000256" key="15">
    <source>
        <dbReference type="SAM" id="SignalP"/>
    </source>
</evidence>
<dbReference type="RefSeq" id="XP_006859956.1">
    <property type="nucleotide sequence ID" value="XM_006859894.1"/>
</dbReference>
<dbReference type="InterPro" id="IPR036116">
    <property type="entry name" value="FN3_sf"/>
</dbReference>
<dbReference type="OrthoDB" id="8962741at2759"/>
<evidence type="ECO:0000313" key="17">
    <source>
        <dbReference type="Proteomes" id="UP000504623"/>
    </source>
</evidence>
<feature type="signal peptide" evidence="15">
    <location>
        <begin position="1"/>
        <end position="20"/>
    </location>
</feature>
<feature type="region of interest" description="Disordered" evidence="13">
    <location>
        <begin position="413"/>
        <end position="441"/>
    </location>
</feature>
<dbReference type="InterPro" id="IPR003531">
    <property type="entry name" value="Hempt_rcpt_S_F1_CS"/>
</dbReference>
<evidence type="ECO:0000256" key="6">
    <source>
        <dbReference type="ARBA" id="ARBA00022729"/>
    </source>
</evidence>
<proteinExistence type="inferred from homology"/>
<evidence type="ECO:0000259" key="16">
    <source>
        <dbReference type="PROSITE" id="PS50853"/>
    </source>
</evidence>